<dbReference type="GO" id="GO:0035556">
    <property type="term" value="P:intracellular signal transduction"/>
    <property type="evidence" value="ECO:0007669"/>
    <property type="project" value="InterPro"/>
</dbReference>
<dbReference type="CDD" id="cd00038">
    <property type="entry name" value="CAP_ED"/>
    <property type="match status" value="2"/>
</dbReference>
<dbReference type="EMBL" id="CAJOBC010001278">
    <property type="protein sequence ID" value="CAF3668821.1"/>
    <property type="molecule type" value="Genomic_DNA"/>
</dbReference>
<feature type="domain" description="Cyclic nucleotide-binding" evidence="2">
    <location>
        <begin position="50"/>
        <end position="152"/>
    </location>
</feature>
<dbReference type="Proteomes" id="UP000681722">
    <property type="component" value="Unassembled WGS sequence"/>
</dbReference>
<dbReference type="SUPFAM" id="SSF46785">
    <property type="entry name" value="Winged helix' DNA-binding domain"/>
    <property type="match status" value="1"/>
</dbReference>
<dbReference type="PROSITE" id="PS50212">
    <property type="entry name" value="RASGEF_NTER"/>
    <property type="match status" value="1"/>
</dbReference>
<dbReference type="CDD" id="cd06224">
    <property type="entry name" value="REM"/>
    <property type="match status" value="1"/>
</dbReference>
<dbReference type="PROSITE" id="PS50042">
    <property type="entry name" value="CNMP_BINDING_3"/>
    <property type="match status" value="2"/>
</dbReference>
<name>A0A813YEJ3_9BILA</name>
<dbReference type="SUPFAM" id="SSF51206">
    <property type="entry name" value="cAMP-binding domain-like"/>
    <property type="match status" value="2"/>
</dbReference>
<dbReference type="InterPro" id="IPR036390">
    <property type="entry name" value="WH_DNA-bd_sf"/>
</dbReference>
<keyword evidence="9" id="KW-1185">Reference proteome</keyword>
<dbReference type="InterPro" id="IPR018490">
    <property type="entry name" value="cNMP-bd_dom_sf"/>
</dbReference>
<dbReference type="Pfam" id="PF00610">
    <property type="entry name" value="DEP"/>
    <property type="match status" value="1"/>
</dbReference>
<dbReference type="GO" id="GO:0005085">
    <property type="term" value="F:guanyl-nucleotide exchange factor activity"/>
    <property type="evidence" value="ECO:0007669"/>
    <property type="project" value="UniProtKB-KW"/>
</dbReference>
<sequence length="631" mass="72406">MKLPSPSEKSQSVHGSSTILDWTESLDKRPSDRTGEDLDRIFSKLKDVKAFEKFHPLLIQQLCYYSYYENLEKGVTLFRTGDFGSNWFAVLAGYVDVVVPSENGTGHTLVCTLGSGSAFGESILYDMPRNATVITTAYCELLRVEQKDFKILWERNKHYMHGVITSLSKLTNTLDPKRRASEFDPSLLPQLGSSKFFRDDPIRIQHAAYVLRTCILAKSQQMIRDRKYHLKMHRSCLVGSEMVDWLIHQSPIVHSRSQAVGMWQALLEESTIQHVSQEHYFKDKYLFYRFSDDQDGVDNQLTNINESTCEEQLHEVIMILAQVAPDAMLRMILRKPPHERTVDDLEIIYDELIHVKALSHLSSLVKRELAGVLVFEAHPFKSKVLFSQGDEGKSWYIILKGSVNVVIYGKGVVCTLHEGDDFGKLSLVNNSPRTATIVLHEDNCHFLRVDKDDFNRILRDVEANTVRLKEHEKDVLVLEKIPINMKTIDGNYQVCYKYSVMAGTAEKMLEYLLETCICVDSDDGDTFLEDFLSTHIVFMPVNQLCAALLTIFKAKPHHRTGELVDLSLREKVKVVRFVLEWHNFVGETFQEDTKIIAFLEELRHAICTDTKIYPQLRDELQSIEAMIENDP</sequence>
<evidence type="ECO:0000259" key="4">
    <source>
        <dbReference type="PROSITE" id="PS50212"/>
    </source>
</evidence>
<dbReference type="PANTHER" id="PTHR23011:SF28">
    <property type="entry name" value="CYCLIC NUCLEOTIDE-BINDING DOMAIN CONTAINING PROTEIN"/>
    <property type="match status" value="1"/>
</dbReference>
<dbReference type="AlphaFoldDB" id="A0A813YEJ3"/>
<reference evidence="5" key="1">
    <citation type="submission" date="2021-02" db="EMBL/GenBank/DDBJ databases">
        <authorList>
            <person name="Nowell W R."/>
        </authorList>
    </citation>
    <scope>NUCLEOTIDE SEQUENCE</scope>
</reference>
<dbReference type="SMART" id="SM00100">
    <property type="entry name" value="cNMP"/>
    <property type="match status" value="2"/>
</dbReference>
<evidence type="ECO:0000313" key="8">
    <source>
        <dbReference type="EMBL" id="CAF3934272.1"/>
    </source>
</evidence>
<dbReference type="InterPro" id="IPR023578">
    <property type="entry name" value="Ras_GEF_dom_sf"/>
</dbReference>
<organism evidence="5 9">
    <name type="scientific">Didymodactylos carnosus</name>
    <dbReference type="NCBI Taxonomy" id="1234261"/>
    <lineage>
        <taxon>Eukaryota</taxon>
        <taxon>Metazoa</taxon>
        <taxon>Spiralia</taxon>
        <taxon>Gnathifera</taxon>
        <taxon>Rotifera</taxon>
        <taxon>Eurotatoria</taxon>
        <taxon>Bdelloidea</taxon>
        <taxon>Philodinida</taxon>
        <taxon>Philodinidae</taxon>
        <taxon>Didymodactylos</taxon>
    </lineage>
</organism>
<dbReference type="Proteomes" id="UP000663829">
    <property type="component" value="Unassembled WGS sequence"/>
</dbReference>
<dbReference type="InterPro" id="IPR000651">
    <property type="entry name" value="Ras-like_Gua-exchang_fac_N"/>
</dbReference>
<dbReference type="SMART" id="SM00049">
    <property type="entry name" value="DEP"/>
    <property type="match status" value="1"/>
</dbReference>
<feature type="domain" description="N-terminal Ras-GEF" evidence="4">
    <location>
        <begin position="496"/>
        <end position="628"/>
    </location>
</feature>
<dbReference type="PANTHER" id="PTHR23011">
    <property type="entry name" value="CYCLIC NUCLEOTIDE-BINDING DOMAIN CONTAINING PROTEIN"/>
    <property type="match status" value="1"/>
</dbReference>
<dbReference type="EMBL" id="CAJNOK010011434">
    <property type="protein sequence ID" value="CAF1140139.1"/>
    <property type="molecule type" value="Genomic_DNA"/>
</dbReference>
<feature type="domain" description="DEP" evidence="3">
    <location>
        <begin position="217"/>
        <end position="292"/>
    </location>
</feature>
<dbReference type="Proteomes" id="UP000682733">
    <property type="component" value="Unassembled WGS sequence"/>
</dbReference>
<dbReference type="Gene3D" id="1.10.10.10">
    <property type="entry name" value="Winged helix-like DNA-binding domain superfamily/Winged helix DNA-binding domain"/>
    <property type="match status" value="1"/>
</dbReference>
<dbReference type="Proteomes" id="UP000677228">
    <property type="component" value="Unassembled WGS sequence"/>
</dbReference>
<dbReference type="EMBL" id="CAJOBA010026060">
    <property type="protein sequence ID" value="CAF3934272.1"/>
    <property type="molecule type" value="Genomic_DNA"/>
</dbReference>
<dbReference type="Pfam" id="PF00027">
    <property type="entry name" value="cNMP_binding"/>
    <property type="match status" value="2"/>
</dbReference>
<gene>
    <name evidence="5" type="ORF">GPM918_LOCUS7716</name>
    <name evidence="6" type="ORF">OVA965_LOCUS21085</name>
    <name evidence="7" type="ORF">SRO942_LOCUS7713</name>
    <name evidence="8" type="ORF">TMI583_LOCUS21656</name>
</gene>
<evidence type="ECO:0000259" key="2">
    <source>
        <dbReference type="PROSITE" id="PS50042"/>
    </source>
</evidence>
<evidence type="ECO:0000313" key="5">
    <source>
        <dbReference type="EMBL" id="CAF0883074.1"/>
    </source>
</evidence>
<dbReference type="InterPro" id="IPR036388">
    <property type="entry name" value="WH-like_DNA-bd_sf"/>
</dbReference>
<dbReference type="Gene3D" id="1.20.870.10">
    <property type="entry name" value="Son of sevenless (SoS) protein Chain: S domain 1"/>
    <property type="match status" value="1"/>
</dbReference>
<dbReference type="InterPro" id="IPR014710">
    <property type="entry name" value="RmlC-like_jellyroll"/>
</dbReference>
<dbReference type="InterPro" id="IPR000591">
    <property type="entry name" value="DEP_dom"/>
</dbReference>
<protein>
    <recommendedName>
        <fullName evidence="10">Rap guanine nucleotide exchange factor 4</fullName>
    </recommendedName>
</protein>
<comment type="caution">
    <text evidence="5">The sequence shown here is derived from an EMBL/GenBank/DDBJ whole genome shotgun (WGS) entry which is preliminary data.</text>
</comment>
<proteinExistence type="predicted"/>
<dbReference type="PROSITE" id="PS50186">
    <property type="entry name" value="DEP"/>
    <property type="match status" value="1"/>
</dbReference>
<dbReference type="SMART" id="SM00229">
    <property type="entry name" value="RasGEFN"/>
    <property type="match status" value="1"/>
</dbReference>
<evidence type="ECO:0000313" key="7">
    <source>
        <dbReference type="EMBL" id="CAF3668821.1"/>
    </source>
</evidence>
<dbReference type="Gene3D" id="2.60.120.10">
    <property type="entry name" value="Jelly Rolls"/>
    <property type="match status" value="2"/>
</dbReference>
<dbReference type="CDD" id="cd04437">
    <property type="entry name" value="DEP_Epac"/>
    <property type="match status" value="1"/>
</dbReference>
<evidence type="ECO:0008006" key="10">
    <source>
        <dbReference type="Google" id="ProtNLM"/>
    </source>
</evidence>
<evidence type="ECO:0000313" key="9">
    <source>
        <dbReference type="Proteomes" id="UP000663829"/>
    </source>
</evidence>
<dbReference type="Gene3D" id="1.10.8.1240">
    <property type="match status" value="1"/>
</dbReference>
<dbReference type="OrthoDB" id="9996494at2759"/>
<dbReference type="Pfam" id="PF00618">
    <property type="entry name" value="RasGEF_N"/>
    <property type="match status" value="1"/>
</dbReference>
<evidence type="ECO:0000259" key="3">
    <source>
        <dbReference type="PROSITE" id="PS50186"/>
    </source>
</evidence>
<keyword evidence="1" id="KW-0344">Guanine-nucleotide releasing factor</keyword>
<evidence type="ECO:0000313" key="6">
    <source>
        <dbReference type="EMBL" id="CAF1140139.1"/>
    </source>
</evidence>
<evidence type="ECO:0000256" key="1">
    <source>
        <dbReference type="PROSITE-ProRule" id="PRU00135"/>
    </source>
</evidence>
<dbReference type="SUPFAM" id="SSF48366">
    <property type="entry name" value="Ras GEF"/>
    <property type="match status" value="1"/>
</dbReference>
<dbReference type="InterPro" id="IPR000595">
    <property type="entry name" value="cNMP-bd_dom"/>
</dbReference>
<feature type="domain" description="Cyclic nucleotide-binding" evidence="2">
    <location>
        <begin position="357"/>
        <end position="458"/>
    </location>
</feature>
<accession>A0A813YEJ3</accession>
<dbReference type="EMBL" id="CAJNOQ010001279">
    <property type="protein sequence ID" value="CAF0883074.1"/>
    <property type="molecule type" value="Genomic_DNA"/>
</dbReference>